<dbReference type="Proteomes" id="UP001230268">
    <property type="component" value="Unassembled WGS sequence"/>
</dbReference>
<evidence type="ECO:0000313" key="3">
    <source>
        <dbReference type="EMBL" id="KAK1442711.1"/>
    </source>
</evidence>
<protein>
    <recommendedName>
        <fullName evidence="2">RPAP1 C-terminal domain-containing protein</fullName>
    </recommendedName>
</protein>
<dbReference type="Pfam" id="PF08620">
    <property type="entry name" value="RPAP1_C"/>
    <property type="match status" value="1"/>
</dbReference>
<gene>
    <name evidence="3" type="ORF">BgAZ_302290</name>
</gene>
<keyword evidence="4" id="KW-1185">Reference proteome</keyword>
<feature type="compositionally biased region" description="Polar residues" evidence="1">
    <location>
        <begin position="35"/>
        <end position="44"/>
    </location>
</feature>
<dbReference type="InterPro" id="IPR039913">
    <property type="entry name" value="RPAP1/Rba50"/>
</dbReference>
<feature type="domain" description="RPAP1 C-terminal" evidence="2">
    <location>
        <begin position="220"/>
        <end position="287"/>
    </location>
</feature>
<dbReference type="InterPro" id="IPR013929">
    <property type="entry name" value="RPAP1_C"/>
</dbReference>
<evidence type="ECO:0000313" key="4">
    <source>
        <dbReference type="Proteomes" id="UP001230268"/>
    </source>
</evidence>
<evidence type="ECO:0000256" key="1">
    <source>
        <dbReference type="SAM" id="MobiDB-lite"/>
    </source>
</evidence>
<feature type="region of interest" description="Disordered" evidence="1">
    <location>
        <begin position="25"/>
        <end position="45"/>
    </location>
</feature>
<comment type="caution">
    <text evidence="3">The sequence shown here is derived from an EMBL/GenBank/DDBJ whole genome shotgun (WGS) entry which is preliminary data.</text>
</comment>
<evidence type="ECO:0000259" key="2">
    <source>
        <dbReference type="Pfam" id="PF08620"/>
    </source>
</evidence>
<feature type="region of interest" description="Disordered" evidence="1">
    <location>
        <begin position="155"/>
        <end position="174"/>
    </location>
</feature>
<sequence>MRDMNMCPEAHDGLSDNDFDIVEHFSDDENDNTDKIPSTRTNAVFNPKESFPKALHRSKMEHGLGREEYKKPHTEANGIVHTDKSLIKQEGDIGLNNSSIASDMMDGVTESLDISQMTEAEILEHQQFLYDKLGKEMCEFLIQRKLKKLIGENSNNVTKRDDTPNGPKEDVSGHIPSAVCDEALKQITFKMDVNELRKIEWTNPVESVEETENGELRLHQLRFDFDGQLLKESGTDVPHRHEGALYNHGAEPNKAGYTIPELMELMKSSFKPHVQIATRTMCNIVHMAYAGPQRYFGYTCQRWHGYLLRDVDLVGKIGYIAVENVNTLQILIDSLRCMSIMLFGDLIPSKNRGKLPMEDEVSCCFGGILLPLQEVIFDLCPQEAGLNCYSWNPLAMDCVSFIDNVPEKKDRSHRKRSKGEHEEENAEANEIAEKARVSSLDTRCDEIAAFYRKAVEGKLLDEEIDTIKQQLADAFGLKVTDYYTGQNMDSTIRLLTQFAFLNRLFHVMKQNKTNVVLQAYSLTVICGLLMRLGRPLAKALLETSQFNHILEELTSSLIVGTEDYIKLSDGLLTYALPEDVEPMKGYLSAAVMCCMRIISVFNKEALTSHLDRMGAIALVKQTISQAYICGTSPLLGASDDRSCTLYTRNPHMVLPCTMAIRCLTVWAMQNTYVDTLDEIMPAMDLEMFTLCDHAKSDGDSFNSFIGNNGIPMSQILTYMANILESSDLSMHVRFNWPRSRFYDLVVELCKHDHRHSDHKLMRLILSTFYFEKAYVEFETRICVADKRTKLAEEQRSALLAMTNYVVSTCIQFCKNADNFDSQLLDFQWWNWETLVGNVQALASSCYEANETCKTLFPVILSLWMLEIVDSIGNIDEEFQMTLKNMVSHPFALLHNKLVLMLETLYKRRLHSVVGSGFDKGATSYKPFMMLEPWAKFILLYGISQGVDVGIDRRNLEARATLAALTVSPRYSTIQGLIQRLCLIYGDGNTLPVSNITDDFKEFNRNIAECFTLGTADMAIISFIAFIPAFVIRGLASNEEYTPSNAIKGLLELIFKNKLFTDEFLEWVPELDTANTLIQSVISFNDEINWNPNAIFVEALEALVFRRLSCMLNKAMAVPRITNLDAVVTATWDELIDHMAEVNVSVGDDYILMFAAPVSIATKDAEHDALTKATMGVISKFNSGLGDSPYVMAALMLMISTFSRVDCAMKVWADTNLMVLLGRNLFIDLVTREVICTTPSGKISLGSVYLYLPTYNSEAEIIVKQQKLLQEFNEEDIVNRNAIMAIVTASIRRINKR</sequence>
<name>A0AAD8PDV7_BABGI</name>
<dbReference type="GO" id="GO:0006366">
    <property type="term" value="P:transcription by RNA polymerase II"/>
    <property type="evidence" value="ECO:0007669"/>
    <property type="project" value="InterPro"/>
</dbReference>
<feature type="compositionally biased region" description="Basic and acidic residues" evidence="1">
    <location>
        <begin position="158"/>
        <end position="172"/>
    </location>
</feature>
<reference evidence="3" key="1">
    <citation type="submission" date="2023-08" db="EMBL/GenBank/DDBJ databases">
        <title>Draft sequence of the Babesia gibsoni genome.</title>
        <authorList>
            <person name="Yamagishi J.Y."/>
            <person name="Xuan X.X."/>
        </authorList>
    </citation>
    <scope>NUCLEOTIDE SEQUENCE</scope>
    <source>
        <strain evidence="3">Azabu</strain>
    </source>
</reference>
<dbReference type="PANTHER" id="PTHR21483">
    <property type="entry name" value="RNA POLYMERASE II-ASSOCIATED PROTEIN 1"/>
    <property type="match status" value="1"/>
</dbReference>
<dbReference type="EMBL" id="JAVEPI010000003">
    <property type="protein sequence ID" value="KAK1442711.1"/>
    <property type="molecule type" value="Genomic_DNA"/>
</dbReference>
<proteinExistence type="predicted"/>
<feature type="region of interest" description="Disordered" evidence="1">
    <location>
        <begin position="410"/>
        <end position="429"/>
    </location>
</feature>
<dbReference type="PANTHER" id="PTHR21483:SF18">
    <property type="entry name" value="RNA POLYMERASE II-ASSOCIATED PROTEIN 1"/>
    <property type="match status" value="1"/>
</dbReference>
<organism evidence="3 4">
    <name type="scientific">Babesia gibsoni</name>
    <dbReference type="NCBI Taxonomy" id="33632"/>
    <lineage>
        <taxon>Eukaryota</taxon>
        <taxon>Sar</taxon>
        <taxon>Alveolata</taxon>
        <taxon>Apicomplexa</taxon>
        <taxon>Aconoidasida</taxon>
        <taxon>Piroplasmida</taxon>
        <taxon>Babesiidae</taxon>
        <taxon>Babesia</taxon>
    </lineage>
</organism>
<accession>A0AAD8PDV7</accession>